<dbReference type="AntiFam" id="ANF00057">
    <property type="entry name" value="Translation of E. coli type CRISPR repeat"/>
</dbReference>
<sequence length="53" mass="5975">QGSPPPMRGKDNACQIILFHFRITPAYAGKRCTPSEYLEIIKDHPRLCGEKSC</sequence>
<evidence type="ECO:0000313" key="1">
    <source>
        <dbReference type="EMBL" id="ERJ96457.1"/>
    </source>
</evidence>
<feature type="non-terminal residue" evidence="1">
    <location>
        <position position="1"/>
    </location>
</feature>
<dbReference type="EMBL" id="AWVF01000143">
    <property type="protein sequence ID" value="ERJ96457.1"/>
    <property type="molecule type" value="Genomic_DNA"/>
</dbReference>
<protein>
    <submittedName>
        <fullName evidence="1">Uncharacterized protein</fullName>
    </submittedName>
</protein>
<organism evidence="1 2">
    <name type="scientific">Ruminococcus callidus ATCC 27760</name>
    <dbReference type="NCBI Taxonomy" id="411473"/>
    <lineage>
        <taxon>Bacteria</taxon>
        <taxon>Bacillati</taxon>
        <taxon>Bacillota</taxon>
        <taxon>Clostridia</taxon>
        <taxon>Eubacteriales</taxon>
        <taxon>Oscillospiraceae</taxon>
        <taxon>Ruminococcus</taxon>
    </lineage>
</organism>
<name>U2KVY9_9FIRM</name>
<dbReference type="AlphaFoldDB" id="U2KVY9"/>
<reference evidence="1 2" key="1">
    <citation type="submission" date="2013-07" db="EMBL/GenBank/DDBJ databases">
        <authorList>
            <person name="Weinstock G."/>
            <person name="Sodergren E."/>
            <person name="Wylie T."/>
            <person name="Fulton L."/>
            <person name="Fulton R."/>
            <person name="Fronick C."/>
            <person name="O'Laughlin M."/>
            <person name="Godfrey J."/>
            <person name="Miner T."/>
            <person name="Herter B."/>
            <person name="Appelbaum E."/>
            <person name="Cordes M."/>
            <person name="Lek S."/>
            <person name="Wollam A."/>
            <person name="Pepin K.H."/>
            <person name="Palsikar V.B."/>
            <person name="Mitreva M."/>
            <person name="Wilson R.K."/>
        </authorList>
    </citation>
    <scope>NUCLEOTIDE SEQUENCE [LARGE SCALE GENOMIC DNA]</scope>
    <source>
        <strain evidence="1 2">ATCC 27760</strain>
    </source>
</reference>
<comment type="caution">
    <text evidence="1">The sequence shown here is derived from an EMBL/GenBank/DDBJ whole genome shotgun (WGS) entry which is preliminary data.</text>
</comment>
<evidence type="ECO:0000313" key="2">
    <source>
        <dbReference type="Proteomes" id="UP000016662"/>
    </source>
</evidence>
<accession>U2KVY9</accession>
<proteinExistence type="predicted"/>
<dbReference type="HOGENOM" id="CLU_072989_4_2_9"/>
<keyword evidence="2" id="KW-1185">Reference proteome</keyword>
<gene>
    <name evidence="1" type="ORF">RUMCAL_01189</name>
</gene>
<dbReference type="Proteomes" id="UP000016662">
    <property type="component" value="Unassembled WGS sequence"/>
</dbReference>